<evidence type="ECO:0000313" key="2">
    <source>
        <dbReference type="Proteomes" id="UP001500967"/>
    </source>
</evidence>
<dbReference type="Proteomes" id="UP001500967">
    <property type="component" value="Unassembled WGS sequence"/>
</dbReference>
<reference evidence="1 2" key="1">
    <citation type="journal article" date="2019" name="Int. J. Syst. Evol. Microbiol.">
        <title>The Global Catalogue of Microorganisms (GCM) 10K type strain sequencing project: providing services to taxonomists for standard genome sequencing and annotation.</title>
        <authorList>
            <consortium name="The Broad Institute Genomics Platform"/>
            <consortium name="The Broad Institute Genome Sequencing Center for Infectious Disease"/>
            <person name="Wu L."/>
            <person name="Ma J."/>
        </authorList>
    </citation>
    <scope>NUCLEOTIDE SEQUENCE [LARGE SCALE GENOMIC DNA]</scope>
    <source>
        <strain evidence="1 2">JCM 10425</strain>
    </source>
</reference>
<protein>
    <submittedName>
        <fullName evidence="1">Acyl-CoA dehydrogenase family protein</fullName>
    </submittedName>
</protein>
<name>A0ABN0V9H6_9ACTN</name>
<dbReference type="EMBL" id="BAAAGX010000046">
    <property type="protein sequence ID" value="GAA0282287.1"/>
    <property type="molecule type" value="Genomic_DNA"/>
</dbReference>
<gene>
    <name evidence="1" type="ORF">GCM10009539_82770</name>
</gene>
<comment type="caution">
    <text evidence="1">The sequence shown here is derived from an EMBL/GenBank/DDBJ whole genome shotgun (WGS) entry which is preliminary data.</text>
</comment>
<dbReference type="InterPro" id="IPR046373">
    <property type="entry name" value="Acyl-CoA_Oxase/DH_mid-dom_sf"/>
</dbReference>
<dbReference type="InterPro" id="IPR009100">
    <property type="entry name" value="AcylCoA_DH/oxidase_NM_dom_sf"/>
</dbReference>
<dbReference type="Gene3D" id="2.40.110.10">
    <property type="entry name" value="Butyryl-CoA Dehydrogenase, subunit A, domain 2"/>
    <property type="match status" value="1"/>
</dbReference>
<dbReference type="RefSeq" id="WP_344654437.1">
    <property type="nucleotide sequence ID" value="NZ_BAAAGX010000046.1"/>
</dbReference>
<dbReference type="SUPFAM" id="SSF56645">
    <property type="entry name" value="Acyl-CoA dehydrogenase NM domain-like"/>
    <property type="match status" value="1"/>
</dbReference>
<accession>A0ABN0V9H6</accession>
<proteinExistence type="predicted"/>
<evidence type="ECO:0000313" key="1">
    <source>
        <dbReference type="EMBL" id="GAA0282287.1"/>
    </source>
</evidence>
<organism evidence="1 2">
    <name type="scientific">Cryptosporangium japonicum</name>
    <dbReference type="NCBI Taxonomy" id="80872"/>
    <lineage>
        <taxon>Bacteria</taxon>
        <taxon>Bacillati</taxon>
        <taxon>Actinomycetota</taxon>
        <taxon>Actinomycetes</taxon>
        <taxon>Cryptosporangiales</taxon>
        <taxon>Cryptosporangiaceae</taxon>
        <taxon>Cryptosporangium</taxon>
    </lineage>
</organism>
<sequence length="308" mass="31581">MPTASKLLAAHRAGALDLPLPGRGRTAERFAALAELTRADTALGRLAEGHTDALAILAELDGPDPGNAVWGVWAAVPDSVTAVREEGTWWLAGDRPWCSGAGVCTSALVTAATDDGVRLFAVDVTGPSATPLDGTWPAVGMAASDSRTVRFTRARGVPVGGVGDYVNRPGFWAGGAGVAACWYGAAVGVAERLVTAAPTDPHALAHLGAVDTALGGASALLDQVATLIDTEFDAAVLRRPVRRVRAAVEAAATATLDHVGRALGARPLGQDAEHARRTADLTVYLRQSHAERDLADLGADVLLAGAGW</sequence>
<keyword evidence="2" id="KW-1185">Reference proteome</keyword>